<evidence type="ECO:0000313" key="4">
    <source>
        <dbReference type="Proteomes" id="UP000663870"/>
    </source>
</evidence>
<gene>
    <name evidence="3" type="ORF">JXQ802_LOCUS44414</name>
</gene>
<feature type="region of interest" description="Disordered" evidence="1">
    <location>
        <begin position="176"/>
        <end position="221"/>
    </location>
</feature>
<protein>
    <recommendedName>
        <fullName evidence="2">MAM domain-containing protein</fullName>
    </recommendedName>
</protein>
<sequence>KDKVVDGAGFVKDKAGEAYDTVAPKVAEGAEYLKDKAGEAYDAVKPKVVEGTEYLKEKADEAYKTGSKLADEYGEIAKDKLSKIADDVKASAQNFADDAVKASQEYANEGVKQGQKLGEQAFEVGKDKANEALKAAKQASIDAYEASLELGADAGKKGRKLAEQTLELSRDKANEALKAGRHAGEDAVESAQEYVKDSKKKAQKKARETTEEASEAAQKRKRKATEFYATRTMLFNCDFNAETSLSCSFIPSTGPNLLTLSANAPDLTSCRKPNRPLSDATSVSKLYSNHFYFKLTFILFFFVTPINDHMCNLPYKINKWDMHFCLRQNTTNIYTCPTFISNMSVCASGKYGFTFTNTTNRFERTYTSFVRNSTVDEQCLTFYYYFTDASRNPKIDVLFGSPFGSSLDDTIIVTVIPQTDNKWYKSETSFFINFTNYALKFKLTRDNGIDSTEFYFALDNILITSGLCGKTFIFF</sequence>
<evidence type="ECO:0000313" key="3">
    <source>
        <dbReference type="EMBL" id="CAF1561809.1"/>
    </source>
</evidence>
<dbReference type="Proteomes" id="UP000663870">
    <property type="component" value="Unassembled WGS sequence"/>
</dbReference>
<organism evidence="3 4">
    <name type="scientific">Rotaria sordida</name>
    <dbReference type="NCBI Taxonomy" id="392033"/>
    <lineage>
        <taxon>Eukaryota</taxon>
        <taxon>Metazoa</taxon>
        <taxon>Spiralia</taxon>
        <taxon>Gnathifera</taxon>
        <taxon>Rotifera</taxon>
        <taxon>Eurotatoria</taxon>
        <taxon>Bdelloidea</taxon>
        <taxon>Philodinida</taxon>
        <taxon>Philodinidae</taxon>
        <taxon>Rotaria</taxon>
    </lineage>
</organism>
<name>A0A815XU44_9BILA</name>
<feature type="non-terminal residue" evidence="3">
    <location>
        <position position="475"/>
    </location>
</feature>
<evidence type="ECO:0000259" key="2">
    <source>
        <dbReference type="PROSITE" id="PS50060"/>
    </source>
</evidence>
<dbReference type="EMBL" id="CAJNOL010003416">
    <property type="protein sequence ID" value="CAF1561809.1"/>
    <property type="molecule type" value="Genomic_DNA"/>
</dbReference>
<dbReference type="InterPro" id="IPR000998">
    <property type="entry name" value="MAM_dom"/>
</dbReference>
<dbReference type="PROSITE" id="PS50060">
    <property type="entry name" value="MAM_2"/>
    <property type="match status" value="1"/>
</dbReference>
<feature type="domain" description="MAM" evidence="2">
    <location>
        <begin position="235"/>
        <end position="470"/>
    </location>
</feature>
<comment type="caution">
    <text evidence="3">The sequence shown here is derived from an EMBL/GenBank/DDBJ whole genome shotgun (WGS) entry which is preliminary data.</text>
</comment>
<dbReference type="GO" id="GO:0016020">
    <property type="term" value="C:membrane"/>
    <property type="evidence" value="ECO:0007669"/>
    <property type="project" value="InterPro"/>
</dbReference>
<evidence type="ECO:0000256" key="1">
    <source>
        <dbReference type="SAM" id="MobiDB-lite"/>
    </source>
</evidence>
<proteinExistence type="predicted"/>
<dbReference type="AlphaFoldDB" id="A0A815XU44"/>
<accession>A0A815XU44</accession>
<dbReference type="Gene3D" id="2.60.120.200">
    <property type="match status" value="1"/>
</dbReference>
<reference evidence="3" key="1">
    <citation type="submission" date="2021-02" db="EMBL/GenBank/DDBJ databases">
        <authorList>
            <person name="Nowell W R."/>
        </authorList>
    </citation>
    <scope>NUCLEOTIDE SEQUENCE</scope>
</reference>
<dbReference type="Gene3D" id="1.10.287.700">
    <property type="entry name" value="Helix hairpin bin"/>
    <property type="match status" value="1"/>
</dbReference>
<keyword evidence="4" id="KW-1185">Reference proteome</keyword>